<name>A0A1F5C5S9_9BACT</name>
<proteinExistence type="predicted"/>
<evidence type="ECO:0008006" key="3">
    <source>
        <dbReference type="Google" id="ProtNLM"/>
    </source>
</evidence>
<comment type="caution">
    <text evidence="1">The sequence shown here is derived from an EMBL/GenBank/DDBJ whole genome shotgun (WGS) entry which is preliminary data.</text>
</comment>
<dbReference type="SUPFAM" id="SSF82171">
    <property type="entry name" value="DPP6 N-terminal domain-like"/>
    <property type="match status" value="1"/>
</dbReference>
<dbReference type="Proteomes" id="UP000177947">
    <property type="component" value="Unassembled WGS sequence"/>
</dbReference>
<protein>
    <recommendedName>
        <fullName evidence="3">PEGA domain-containing protein</fullName>
    </recommendedName>
</protein>
<reference evidence="1 2" key="1">
    <citation type="journal article" date="2016" name="Nat. Commun.">
        <title>Thousands of microbial genomes shed light on interconnected biogeochemical processes in an aquifer system.</title>
        <authorList>
            <person name="Anantharaman K."/>
            <person name="Brown C.T."/>
            <person name="Hug L.A."/>
            <person name="Sharon I."/>
            <person name="Castelle C.J."/>
            <person name="Probst A.J."/>
            <person name="Thomas B.C."/>
            <person name="Singh A."/>
            <person name="Wilkins M.J."/>
            <person name="Karaoz U."/>
            <person name="Brodie E.L."/>
            <person name="Williams K.H."/>
            <person name="Hubbard S.S."/>
            <person name="Banfield J.F."/>
        </authorList>
    </citation>
    <scope>NUCLEOTIDE SEQUENCE [LARGE SCALE GENOMIC DNA]</scope>
</reference>
<evidence type="ECO:0000313" key="1">
    <source>
        <dbReference type="EMBL" id="OGD38210.1"/>
    </source>
</evidence>
<organism evidence="1 2">
    <name type="scientific">Candidatus Azambacteria bacterium RIFCSPLOWO2_01_FULL_37_9</name>
    <dbReference type="NCBI Taxonomy" id="1797297"/>
    <lineage>
        <taxon>Bacteria</taxon>
        <taxon>Candidatus Azamiibacteriota</taxon>
    </lineage>
</organism>
<gene>
    <name evidence="1" type="ORF">A2907_02460</name>
</gene>
<dbReference type="AlphaFoldDB" id="A0A1F5C5S9"/>
<evidence type="ECO:0000313" key="2">
    <source>
        <dbReference type="Proteomes" id="UP000177947"/>
    </source>
</evidence>
<sequence length="471" mass="55073">MTLRKRRILFFISIVFFLILTPILVEYSRGFRFNFKTWQFVETGGFFFRIHSPTEAQISLDDKSVKTTSAFSYFNNAFIQNLTPGTYNVKISKDNYQDWRKILKIEPQLVTEAQDIVLIPEDLELKLYNKPTQKIKDFYWSPSKKSLALIKYNEKNQTILGILNLDSRNETEILISKNIITLNLQDWREDNNRIVFHSKNEGDFIIINVIDGKVQNLDAILPPQISIKDITDIKLGSQDNIFILKDSYLYMFNTSLRLLMFLKKNIASIEPANGDSIYYITKPDFLFTKSFFKDKSLISEEILGTIKFKLGEDITPKINILNSGHIFIDEATTGLLLKFLSQNNSFLKIDENVTKFYLSDDEKKILYQKKNDLMVYYLEDIKIQPYKYANQKEVVLNIPQEIISSQWFETNKHVFYSFGDSIKFIELDNRDNQNIAHIIDSSSPDIFYDGINEMLYILSNENMYTINFSAI</sequence>
<dbReference type="EMBL" id="MEYQ01000051">
    <property type="protein sequence ID" value="OGD38210.1"/>
    <property type="molecule type" value="Genomic_DNA"/>
</dbReference>
<accession>A0A1F5C5S9</accession>